<gene>
    <name evidence="2" type="ORF">RIF29_18090</name>
</gene>
<reference evidence="2 3" key="1">
    <citation type="submission" date="2024-01" db="EMBL/GenBank/DDBJ databases">
        <title>The genomes of 5 underutilized Papilionoideae crops provide insights into root nodulation and disease resistanc.</title>
        <authorList>
            <person name="Yuan L."/>
        </authorList>
    </citation>
    <scope>NUCLEOTIDE SEQUENCE [LARGE SCALE GENOMIC DNA]</scope>
    <source>
        <strain evidence="2">ZHUSHIDOU_FW_LH</strain>
        <tissue evidence="2">Leaf</tissue>
    </source>
</reference>
<feature type="chain" id="PRO_5042810943" evidence="1">
    <location>
        <begin position="24"/>
        <end position="182"/>
    </location>
</feature>
<keyword evidence="1" id="KW-0732">Signal</keyword>
<organism evidence="2 3">
    <name type="scientific">Crotalaria pallida</name>
    <name type="common">Smooth rattlebox</name>
    <name type="synonym">Crotalaria striata</name>
    <dbReference type="NCBI Taxonomy" id="3830"/>
    <lineage>
        <taxon>Eukaryota</taxon>
        <taxon>Viridiplantae</taxon>
        <taxon>Streptophyta</taxon>
        <taxon>Embryophyta</taxon>
        <taxon>Tracheophyta</taxon>
        <taxon>Spermatophyta</taxon>
        <taxon>Magnoliopsida</taxon>
        <taxon>eudicotyledons</taxon>
        <taxon>Gunneridae</taxon>
        <taxon>Pentapetalae</taxon>
        <taxon>rosids</taxon>
        <taxon>fabids</taxon>
        <taxon>Fabales</taxon>
        <taxon>Fabaceae</taxon>
        <taxon>Papilionoideae</taxon>
        <taxon>50 kb inversion clade</taxon>
        <taxon>genistoids sensu lato</taxon>
        <taxon>core genistoids</taxon>
        <taxon>Crotalarieae</taxon>
        <taxon>Crotalaria</taxon>
    </lineage>
</organism>
<keyword evidence="3" id="KW-1185">Reference proteome</keyword>
<proteinExistence type="predicted"/>
<feature type="signal peptide" evidence="1">
    <location>
        <begin position="1"/>
        <end position="23"/>
    </location>
</feature>
<evidence type="ECO:0000256" key="1">
    <source>
        <dbReference type="SAM" id="SignalP"/>
    </source>
</evidence>
<evidence type="ECO:0000313" key="2">
    <source>
        <dbReference type="EMBL" id="KAK7276941.1"/>
    </source>
</evidence>
<protein>
    <submittedName>
        <fullName evidence="2">Uncharacterized protein</fullName>
    </submittedName>
</protein>
<dbReference type="Proteomes" id="UP001372338">
    <property type="component" value="Unassembled WGS sequence"/>
</dbReference>
<sequence>MVKSKAYLLFVFLFAFLLSSHLAHELPEISPEENLRSYNYEGGAIRDNFAHSKSSTHGVSHLLHIANDDRSQIPSTRLKDAGKSIQEDDGKVVEPKGYYSTFPRASRKTILGTKAKNYEDANEVRQHNMVRPSANDWRALHQALQAKISEINNGGRTFYVSVPRNKNGRLLLSLCALCTIFF</sequence>
<name>A0AAN9IKM8_CROPI</name>
<comment type="caution">
    <text evidence="2">The sequence shown here is derived from an EMBL/GenBank/DDBJ whole genome shotgun (WGS) entry which is preliminary data.</text>
</comment>
<accession>A0AAN9IKM8</accession>
<dbReference type="AlphaFoldDB" id="A0AAN9IKM8"/>
<evidence type="ECO:0000313" key="3">
    <source>
        <dbReference type="Proteomes" id="UP001372338"/>
    </source>
</evidence>
<dbReference type="EMBL" id="JAYWIO010000003">
    <property type="protein sequence ID" value="KAK7276941.1"/>
    <property type="molecule type" value="Genomic_DNA"/>
</dbReference>